<dbReference type="EMBL" id="GG663503">
    <property type="protein sequence ID" value="EFD44359.2"/>
    <property type="molecule type" value="Genomic_DNA"/>
</dbReference>
<dbReference type="Proteomes" id="UP000005088">
    <property type="component" value="Unassembled WGS sequence"/>
</dbReference>
<reference evidence="4" key="1">
    <citation type="submission" date="2009-03" db="EMBL/GenBank/DDBJ databases">
        <title>The Genome Sequence of Mycobacterium africanum strain K85 (originally listed here as Mycobacterium tuberculosis).</title>
        <authorList>
            <consortium name="The Broad Institute Genome Sequencing Platform"/>
            <person name="Small P."/>
            <person name="Gagneaux S."/>
            <person name="Hopewell P."/>
            <person name="Young S.K."/>
            <person name="Kodira C.D."/>
            <person name="Zeng Q."/>
            <person name="Koehrsen M."/>
            <person name="Alvarado L."/>
            <person name="Berlin A."/>
            <person name="Borenstein D."/>
            <person name="Chen Z."/>
            <person name="Engels R."/>
            <person name="Freedman E."/>
            <person name="Gellesch M."/>
            <person name="Goldberg J."/>
            <person name="Griggs A."/>
            <person name="Gujja S."/>
            <person name="Heiman D."/>
            <person name="Hepburn T."/>
            <person name="Howarth C."/>
            <person name="Jen D."/>
            <person name="Larson L."/>
            <person name="Lewis B."/>
            <person name="Mehta T."/>
            <person name="Park D."/>
            <person name="Pearson M."/>
            <person name="Roberts A."/>
            <person name="Saif S."/>
            <person name="Shea T."/>
            <person name="Shenoy N."/>
            <person name="Sisk P."/>
            <person name="Stolte C."/>
            <person name="Sykes S."/>
            <person name="Walk T."/>
            <person name="White J."/>
            <person name="Yandava C."/>
            <person name="Nusbaum C."/>
            <person name="Galagan J."/>
            <person name="Birren B."/>
        </authorList>
    </citation>
    <scope>NUCLEOTIDE SEQUENCE [LARGE SCALE GENOMIC DNA]</scope>
    <source>
        <strain evidence="4">K85</strain>
    </source>
</reference>
<dbReference type="AlphaFoldDB" id="A0A9P2M5F7"/>
<evidence type="ECO:0000313" key="3">
    <source>
        <dbReference type="EMBL" id="EFD44359.2"/>
    </source>
</evidence>
<dbReference type="Pfam" id="PF00934">
    <property type="entry name" value="PE"/>
    <property type="match status" value="1"/>
</dbReference>
<dbReference type="InterPro" id="IPR038332">
    <property type="entry name" value="PPE_sf"/>
</dbReference>
<evidence type="ECO:0000256" key="1">
    <source>
        <dbReference type="SAM" id="MobiDB-lite"/>
    </source>
</evidence>
<feature type="domain" description="PE" evidence="2">
    <location>
        <begin position="14"/>
        <end position="103"/>
    </location>
</feature>
<dbReference type="FunFam" id="1.10.287.850:FF:000001">
    <property type="entry name" value="PE_PGRS39"/>
    <property type="match status" value="1"/>
</dbReference>
<dbReference type="Gene3D" id="1.10.287.850">
    <property type="entry name" value="HP0062-like domain"/>
    <property type="match status" value="1"/>
</dbReference>
<evidence type="ECO:0000259" key="2">
    <source>
        <dbReference type="Pfam" id="PF00934"/>
    </source>
</evidence>
<feature type="region of interest" description="Disordered" evidence="1">
    <location>
        <begin position="135"/>
        <end position="173"/>
    </location>
</feature>
<sequence length="312" mass="28735">MRVVRSRRSQMSFVIAVPEALTMAASDLANIGSTINAANAAAALPTTGVVAAAADEVSAAVAALFGSYAQSYQAFGAQLSAFHAQFVQSLTNGARSYVVAEATSAAPLQDLLGVVNAPAQALLGRPLIGNGANGADGTGAPGGPGGLLLGNGGNGGSGAPGQPGGAGGDAGLIGNGGTGGKGGDGLVGSGAAGGVGGRGGWLLGNGGTGGAGGAAGATLVGGTGGVGGATGLIGSGGFGGAGRGRGGGGHHRRRGRGAVALAACSAMVDSAGPVALAPPAASEGRPATSAPGAVAALVGTVRPVVTAVRVRY</sequence>
<proteinExistence type="predicted"/>
<gene>
    <name evidence="3" type="ORF">TBOG_03193</name>
</gene>
<dbReference type="Pfam" id="PF21526">
    <property type="entry name" value="PGRS"/>
    <property type="match status" value="1"/>
</dbReference>
<protein>
    <recommendedName>
        <fullName evidence="2">PE domain-containing protein</fullName>
    </recommendedName>
</protein>
<dbReference type="InterPro" id="IPR000084">
    <property type="entry name" value="PE-PGRS_N"/>
</dbReference>
<organism evidence="3 4">
    <name type="scientific">Mycobacterium tuberculosis variant africanum K85</name>
    <dbReference type="NCBI Taxonomy" id="611304"/>
    <lineage>
        <taxon>Bacteria</taxon>
        <taxon>Bacillati</taxon>
        <taxon>Actinomycetota</taxon>
        <taxon>Actinomycetes</taxon>
        <taxon>Mycobacteriales</taxon>
        <taxon>Mycobacteriaceae</taxon>
        <taxon>Mycobacterium</taxon>
        <taxon>Mycobacterium tuberculosis complex</taxon>
    </lineage>
</organism>
<dbReference type="SUPFAM" id="SSF140459">
    <property type="entry name" value="PE/PPE dimer-like"/>
    <property type="match status" value="1"/>
</dbReference>
<evidence type="ECO:0000313" key="4">
    <source>
        <dbReference type="Proteomes" id="UP000005088"/>
    </source>
</evidence>
<accession>A0A9P2M5F7</accession>
<name>A0A9P2M5F7_MYCTX</name>
<dbReference type="InterPro" id="IPR048996">
    <property type="entry name" value="PGRS_rpt"/>
</dbReference>